<sequence>MVRLYLITIELNQLATFLELDKVPNNCVM</sequence>
<evidence type="ECO:0000313" key="2">
    <source>
        <dbReference type="Proteomes" id="UP000789326"/>
    </source>
</evidence>
<organism evidence="1 2">
    <name type="scientific">Peribacillus simplex</name>
    <dbReference type="NCBI Taxonomy" id="1478"/>
    <lineage>
        <taxon>Bacteria</taxon>
        <taxon>Bacillati</taxon>
        <taxon>Bacillota</taxon>
        <taxon>Bacilli</taxon>
        <taxon>Bacillales</taxon>
        <taxon>Bacillaceae</taxon>
        <taxon>Peribacillus</taxon>
    </lineage>
</organism>
<reference evidence="1" key="1">
    <citation type="submission" date="2021-11" db="EMBL/GenBank/DDBJ databases">
        <authorList>
            <person name="Bulgarelli D."/>
        </authorList>
    </citation>
    <scope>NUCLEOTIDE SEQUENCE</scope>
    <source>
        <strain evidence="1">Bi133</strain>
    </source>
</reference>
<proteinExistence type="predicted"/>
<dbReference type="Proteomes" id="UP000789326">
    <property type="component" value="Unassembled WGS sequence"/>
</dbReference>
<accession>A0A9W4PEH9</accession>
<comment type="caution">
    <text evidence="1">The sequence shown here is derived from an EMBL/GenBank/DDBJ whole genome shotgun (WGS) entry which is preliminary data.</text>
</comment>
<evidence type="ECO:0000313" key="1">
    <source>
        <dbReference type="EMBL" id="CAH0221186.1"/>
    </source>
</evidence>
<dbReference type="AlphaFoldDB" id="A0A9W4PEH9"/>
<gene>
    <name evidence="1" type="ORF">SRABI133_02401</name>
</gene>
<protein>
    <submittedName>
        <fullName evidence="1">Uncharacterized protein</fullName>
    </submittedName>
</protein>
<name>A0A9W4PEH9_9BACI</name>
<dbReference type="EMBL" id="CAKKMG010000028">
    <property type="protein sequence ID" value="CAH0221186.1"/>
    <property type="molecule type" value="Genomic_DNA"/>
</dbReference>